<dbReference type="EMBL" id="AM920435">
    <property type="protein sequence ID" value="CAP85366.1"/>
    <property type="molecule type" value="Genomic_DNA"/>
</dbReference>
<gene>
    <name evidence="1" type="ORF">Pc20g00370</name>
    <name evidence="1" type="ORF">PCH_Pc20g00370</name>
</gene>
<sequence>MTQNLIMILTTLLNNTNVYISVHMVNIPLSVVSLSCPTGLSSIAIYLGNYLGTRGHDNIIWNRRREISPSSRDYDKEVLAGHKPREGGFGVWGFNSYKIHSPREAAKSLHSIFERELPIQHFLRTL</sequence>
<accession>B6HFD4</accession>
<evidence type="ECO:0000313" key="2">
    <source>
        <dbReference type="Proteomes" id="UP000000724"/>
    </source>
</evidence>
<reference evidence="1 2" key="1">
    <citation type="journal article" date="2008" name="Nat. Biotechnol.">
        <title>Genome sequencing and analysis of the filamentous fungus Penicillium chrysogenum.</title>
        <authorList>
            <person name="van den Berg M.A."/>
            <person name="Albang R."/>
            <person name="Albermann K."/>
            <person name="Badger J.H."/>
            <person name="Daran J.-M."/>
            <person name="Driessen A.J.M."/>
            <person name="Garcia-Estrada C."/>
            <person name="Fedorova N.D."/>
            <person name="Harris D.M."/>
            <person name="Heijne W.H.M."/>
            <person name="Joardar V.S."/>
            <person name="Kiel J.A.K.W."/>
            <person name="Kovalchuk A."/>
            <person name="Martin J.F."/>
            <person name="Nierman W.C."/>
            <person name="Nijland J.G."/>
            <person name="Pronk J.T."/>
            <person name="Roubos J.A."/>
            <person name="van der Klei I.J."/>
            <person name="van Peij N.N.M.E."/>
            <person name="Veenhuis M."/>
            <person name="von Doehren H."/>
            <person name="Wagner C."/>
            <person name="Wortman J.R."/>
            <person name="Bovenberg R.A.L."/>
        </authorList>
    </citation>
    <scope>NUCLEOTIDE SEQUENCE [LARGE SCALE GENOMIC DNA]</scope>
    <source>
        <strain evidence="2">ATCC 28089 / DSM 1075 / NRRL 1951 / Wisconsin 54-1255</strain>
    </source>
</reference>
<evidence type="ECO:0000313" key="1">
    <source>
        <dbReference type="EMBL" id="CAP85366.1"/>
    </source>
</evidence>
<dbReference type="VEuPathDB" id="FungiDB:PCH_Pc20g00370"/>
<dbReference type="AlphaFoldDB" id="B6HFD4"/>
<proteinExistence type="predicted"/>
<keyword evidence="2" id="KW-1185">Reference proteome</keyword>
<dbReference type="HOGENOM" id="CLU_1982313_0_0_1"/>
<organism evidence="1 2">
    <name type="scientific">Penicillium rubens (strain ATCC 28089 / DSM 1075 / NRRL 1951 / Wisconsin 54-1255)</name>
    <name type="common">Penicillium chrysogenum</name>
    <dbReference type="NCBI Taxonomy" id="500485"/>
    <lineage>
        <taxon>Eukaryota</taxon>
        <taxon>Fungi</taxon>
        <taxon>Dikarya</taxon>
        <taxon>Ascomycota</taxon>
        <taxon>Pezizomycotina</taxon>
        <taxon>Eurotiomycetes</taxon>
        <taxon>Eurotiomycetidae</taxon>
        <taxon>Eurotiales</taxon>
        <taxon>Aspergillaceae</taxon>
        <taxon>Penicillium</taxon>
        <taxon>Penicillium chrysogenum species complex</taxon>
    </lineage>
</organism>
<protein>
    <submittedName>
        <fullName evidence="1">Uncharacterized protein</fullName>
    </submittedName>
</protein>
<name>B6HFD4_PENRW</name>
<dbReference type="Proteomes" id="UP000000724">
    <property type="component" value="Contig Pc00c20"/>
</dbReference>